<reference evidence="5 8" key="3">
    <citation type="submission" date="2023-03" db="EMBL/GenBank/DDBJ databases">
        <title>Bacterial isolates from washroom surfaces on a university campus.</title>
        <authorList>
            <person name="Holman D.B."/>
            <person name="Gzyl K.E."/>
            <person name="Taheri A.E."/>
        </authorList>
    </citation>
    <scope>NUCLEOTIDE SEQUENCE [LARGE SCALE GENOMIC DNA]</scope>
    <source>
        <strain evidence="5 8">RD01</strain>
    </source>
</reference>
<feature type="domain" description="HTH arsR-type" evidence="4">
    <location>
        <begin position="1"/>
        <end position="95"/>
    </location>
</feature>
<sequence>MNSNDFTLQARFLHGLSNKVRLTILELLKVSEMTVNEIVSSSKMSQSSISQHLACLKECGLVTARQDGKYIYYQIKNPYILELLSLVDHIVEETKDDIITCKYHNNLRMDDANE</sequence>
<keyword evidence="8" id="KW-1185">Reference proteome</keyword>
<dbReference type="Pfam" id="PF01022">
    <property type="entry name" value="HTH_5"/>
    <property type="match status" value="1"/>
</dbReference>
<dbReference type="Proteomes" id="UP000241208">
    <property type="component" value="Unassembled WGS sequence"/>
</dbReference>
<evidence type="ECO:0000256" key="3">
    <source>
        <dbReference type="ARBA" id="ARBA00023163"/>
    </source>
</evidence>
<dbReference type="PRINTS" id="PR00778">
    <property type="entry name" value="HTHARSR"/>
</dbReference>
<dbReference type="RefSeq" id="WP_040030586.1">
    <property type="nucleotide sequence ID" value="NZ_CP033735.1"/>
</dbReference>
<evidence type="ECO:0000256" key="1">
    <source>
        <dbReference type="ARBA" id="ARBA00023015"/>
    </source>
</evidence>
<dbReference type="GO" id="GO:0003700">
    <property type="term" value="F:DNA-binding transcription factor activity"/>
    <property type="evidence" value="ECO:0007669"/>
    <property type="project" value="InterPro"/>
</dbReference>
<dbReference type="EMBL" id="PYZR01000030">
    <property type="protein sequence ID" value="PTF66814.1"/>
    <property type="molecule type" value="Genomic_DNA"/>
</dbReference>
<reference evidence="6 7" key="1">
    <citation type="journal article" date="2016" name="Front. Microbiol.">
        <title>Comprehensive Phylogenetic Analysis of Bovine Non-aureus Staphylococci Species Based on Whole-Genome Sequencing.</title>
        <authorList>
            <person name="Naushad S."/>
            <person name="Barkema H.W."/>
            <person name="Luby C."/>
            <person name="Condas L.A."/>
            <person name="Nobrega D.B."/>
            <person name="Carson D.A."/>
            <person name="De Buck J."/>
        </authorList>
    </citation>
    <scope>NUCLEOTIDE SEQUENCE [LARGE SCALE GENOMIC DNA]</scope>
    <source>
        <strain evidence="6 7">SNUC 3829</strain>
    </source>
</reference>
<dbReference type="EMBL" id="JAROYR010000020">
    <property type="protein sequence ID" value="MDH5158901.1"/>
    <property type="molecule type" value="Genomic_DNA"/>
</dbReference>
<dbReference type="PANTHER" id="PTHR33154">
    <property type="entry name" value="TRANSCRIPTIONAL REGULATOR, ARSR FAMILY"/>
    <property type="match status" value="1"/>
</dbReference>
<evidence type="ECO:0000313" key="7">
    <source>
        <dbReference type="Proteomes" id="UP000241208"/>
    </source>
</evidence>
<dbReference type="InterPro" id="IPR051081">
    <property type="entry name" value="HTH_MetalResp_TranReg"/>
</dbReference>
<dbReference type="SUPFAM" id="SSF46785">
    <property type="entry name" value="Winged helix' DNA-binding domain"/>
    <property type="match status" value="1"/>
</dbReference>
<dbReference type="Gene3D" id="1.10.10.10">
    <property type="entry name" value="Winged helix-like DNA-binding domain superfamily/Winged helix DNA-binding domain"/>
    <property type="match status" value="1"/>
</dbReference>
<proteinExistence type="predicted"/>
<evidence type="ECO:0000313" key="6">
    <source>
        <dbReference type="EMBL" id="PTF66814.1"/>
    </source>
</evidence>
<gene>
    <name evidence="6" type="ORF">BUY34_04140</name>
    <name evidence="5" type="ORF">P5X59_11355</name>
</gene>
<keyword evidence="1" id="KW-0805">Transcription regulation</keyword>
<protein>
    <submittedName>
        <fullName evidence="6">ArsR family transcriptional regulator</fullName>
    </submittedName>
    <submittedName>
        <fullName evidence="5">Metalloregulator ArsR/SmtB family transcription factor</fullName>
    </submittedName>
</protein>
<dbReference type="GeneID" id="58096285"/>
<dbReference type="CDD" id="cd00090">
    <property type="entry name" value="HTH_ARSR"/>
    <property type="match status" value="1"/>
</dbReference>
<reference evidence="6" key="2">
    <citation type="submission" date="2018-03" db="EMBL/GenBank/DDBJ databases">
        <authorList>
            <person name="Keele B.F."/>
        </authorList>
    </citation>
    <scope>NUCLEOTIDE SEQUENCE</scope>
    <source>
        <strain evidence="6">SNUC 3829</strain>
    </source>
</reference>
<evidence type="ECO:0000313" key="5">
    <source>
        <dbReference type="EMBL" id="MDH5158901.1"/>
    </source>
</evidence>
<dbReference type="Proteomes" id="UP001159200">
    <property type="component" value="Unassembled WGS sequence"/>
</dbReference>
<dbReference type="InterPro" id="IPR036390">
    <property type="entry name" value="WH_DNA-bd_sf"/>
</dbReference>
<dbReference type="PROSITE" id="PS50987">
    <property type="entry name" value="HTH_ARSR_2"/>
    <property type="match status" value="1"/>
</dbReference>
<keyword evidence="3" id="KW-0804">Transcription</keyword>
<keyword evidence="2" id="KW-0238">DNA-binding</keyword>
<evidence type="ECO:0000313" key="8">
    <source>
        <dbReference type="Proteomes" id="UP001159200"/>
    </source>
</evidence>
<dbReference type="SMART" id="SM00418">
    <property type="entry name" value="HTH_ARSR"/>
    <property type="match status" value="1"/>
</dbReference>
<dbReference type="GO" id="GO:0003677">
    <property type="term" value="F:DNA binding"/>
    <property type="evidence" value="ECO:0007669"/>
    <property type="project" value="UniProtKB-KW"/>
</dbReference>
<name>A0A2T4LTY0_9STAP</name>
<evidence type="ECO:0000259" key="4">
    <source>
        <dbReference type="PROSITE" id="PS50987"/>
    </source>
</evidence>
<comment type="caution">
    <text evidence="6">The sequence shown here is derived from an EMBL/GenBank/DDBJ whole genome shotgun (WGS) entry which is preliminary data.</text>
</comment>
<evidence type="ECO:0000256" key="2">
    <source>
        <dbReference type="ARBA" id="ARBA00023125"/>
    </source>
</evidence>
<dbReference type="InterPro" id="IPR036388">
    <property type="entry name" value="WH-like_DNA-bd_sf"/>
</dbReference>
<dbReference type="NCBIfam" id="NF033788">
    <property type="entry name" value="HTH_metalloreg"/>
    <property type="match status" value="1"/>
</dbReference>
<dbReference type="InterPro" id="IPR011991">
    <property type="entry name" value="ArsR-like_HTH"/>
</dbReference>
<dbReference type="AlphaFoldDB" id="A0A2T4LTY0"/>
<dbReference type="InterPro" id="IPR001845">
    <property type="entry name" value="HTH_ArsR_DNA-bd_dom"/>
</dbReference>
<accession>A0A2T4LTY0</accession>
<organism evidence="6 7">
    <name type="scientific">Staphylococcus cohnii</name>
    <dbReference type="NCBI Taxonomy" id="29382"/>
    <lineage>
        <taxon>Bacteria</taxon>
        <taxon>Bacillati</taxon>
        <taxon>Bacillota</taxon>
        <taxon>Bacilli</taxon>
        <taxon>Bacillales</taxon>
        <taxon>Staphylococcaceae</taxon>
        <taxon>Staphylococcus</taxon>
        <taxon>Staphylococcus cohnii species complex</taxon>
    </lineage>
</organism>
<dbReference type="PANTHER" id="PTHR33154:SF33">
    <property type="entry name" value="TRANSCRIPTIONAL REPRESSOR SDPR"/>
    <property type="match status" value="1"/>
</dbReference>